<dbReference type="Proteomes" id="UP000232722">
    <property type="component" value="Unassembled WGS sequence"/>
</dbReference>
<dbReference type="Proteomes" id="UP000684084">
    <property type="component" value="Unassembled WGS sequence"/>
</dbReference>
<dbReference type="EMBL" id="CAGKOT010000031">
    <property type="protein sequence ID" value="CAB5372668.1"/>
    <property type="molecule type" value="Genomic_DNA"/>
</dbReference>
<dbReference type="AlphaFoldDB" id="A0A2N0QFH6"/>
<proteinExistence type="predicted"/>
<reference evidence="1" key="3">
    <citation type="submission" date="2020-05" db="EMBL/GenBank/DDBJ databases">
        <authorList>
            <person name="Rincon C."/>
            <person name="Sanders R I."/>
            <person name="Robbins C."/>
            <person name="Chaturvedi A."/>
        </authorList>
    </citation>
    <scope>NUCLEOTIDE SEQUENCE</scope>
    <source>
        <strain evidence="1">CHB12</strain>
    </source>
</reference>
<dbReference type="VEuPathDB" id="FungiDB:FUN_013189"/>
<accession>A0A2N0QFH6</accession>
<sequence length="307" mass="35428">MENLSKIKILLDRTEPSERLHVLVLDRETHCYLNVKISLPEEFVNRKYKDILNAYMIFRIDFCNAFNVAKTNEKFRKNSGSFKDTSSLWKISPKEVTDVYEQIFSRYKELKPKKLNFITCYPQENKNESNNELESENSENTMYQINNISISQSETENPGNIICQDDLSTDEINDSISPTQYSGPGFNNFGIILDQVNECNNNTNDLNSQPETIQFENTEVLNNSHNLLYGTNFLNSQSQYDGLEFDNCETINQINVCNNTTNDFSSETSQFENSEVMVGNYFHPQYISSNIVAYNTGRTFYNSGMVI</sequence>
<name>A0A2N0QFH6_9GLOM</name>
<reference evidence="2 3" key="2">
    <citation type="submission" date="2017-09" db="EMBL/GenBank/DDBJ databases">
        <title>Extensive intraspecific genome diversity in a model arbuscular mycorrhizal fungus.</title>
        <authorList>
            <person name="Chen E.C."/>
            <person name="Morin E."/>
            <person name="Beaudet D."/>
            <person name="Noel J."/>
            <person name="Ndikumana S."/>
            <person name="Charron P."/>
            <person name="St-Onge C."/>
            <person name="Giorgi J."/>
            <person name="Grigoriev I.V."/>
            <person name="Roux C."/>
            <person name="Martin F.M."/>
            <person name="Corradi N."/>
        </authorList>
    </citation>
    <scope>NUCLEOTIDE SEQUENCE [LARGE SCALE GENOMIC DNA]</scope>
    <source>
        <strain evidence="2 3">A5</strain>
    </source>
</reference>
<reference evidence="2 3" key="1">
    <citation type="submission" date="2016-04" db="EMBL/GenBank/DDBJ databases">
        <title>Genome analyses suggest a sexual origin of heterokaryosis in a supposedly ancient asexual fungus.</title>
        <authorList>
            <person name="Ropars J."/>
            <person name="Sedzielewska K."/>
            <person name="Noel J."/>
            <person name="Charron P."/>
            <person name="Farinelli L."/>
            <person name="Marton T."/>
            <person name="Kruger M."/>
            <person name="Pelin A."/>
            <person name="Brachmann A."/>
            <person name="Corradi N."/>
        </authorList>
    </citation>
    <scope>NUCLEOTIDE SEQUENCE [LARGE SCALE GENOMIC DNA]</scope>
    <source>
        <strain evidence="2 3">A5</strain>
    </source>
</reference>
<dbReference type="VEuPathDB" id="FungiDB:RhiirFUN_020294"/>
<evidence type="ECO:0000313" key="2">
    <source>
        <dbReference type="EMBL" id="PKC17825.1"/>
    </source>
</evidence>
<protein>
    <submittedName>
        <fullName evidence="2">Uncharacterized protein</fullName>
    </submittedName>
</protein>
<gene>
    <name evidence="1" type="ORF">CHRIB12_LOCUS13652</name>
    <name evidence="2" type="ORF">RhiirA5_405404</name>
</gene>
<evidence type="ECO:0000313" key="3">
    <source>
        <dbReference type="Proteomes" id="UP000232722"/>
    </source>
</evidence>
<dbReference type="OrthoDB" id="2330679at2759"/>
<comment type="caution">
    <text evidence="2">The sequence shown here is derived from an EMBL/GenBank/DDBJ whole genome shotgun (WGS) entry which is preliminary data.</text>
</comment>
<organism evidence="2 3">
    <name type="scientific">Rhizophagus irregularis</name>
    <dbReference type="NCBI Taxonomy" id="588596"/>
    <lineage>
        <taxon>Eukaryota</taxon>
        <taxon>Fungi</taxon>
        <taxon>Fungi incertae sedis</taxon>
        <taxon>Mucoromycota</taxon>
        <taxon>Glomeromycotina</taxon>
        <taxon>Glomeromycetes</taxon>
        <taxon>Glomerales</taxon>
        <taxon>Glomeraceae</taxon>
        <taxon>Rhizophagus</taxon>
    </lineage>
</organism>
<dbReference type="VEuPathDB" id="FungiDB:RhiirA1_500516"/>
<evidence type="ECO:0000313" key="1">
    <source>
        <dbReference type="EMBL" id="CAB5372668.1"/>
    </source>
</evidence>
<dbReference type="EMBL" id="LLXJ01000004">
    <property type="protein sequence ID" value="PKC17825.1"/>
    <property type="molecule type" value="Genomic_DNA"/>
</dbReference>